<keyword evidence="1" id="KW-0812">Transmembrane</keyword>
<feature type="transmembrane region" description="Helical" evidence="1">
    <location>
        <begin position="265"/>
        <end position="286"/>
    </location>
</feature>
<keyword evidence="1" id="KW-1133">Transmembrane helix</keyword>
<keyword evidence="1" id="KW-0472">Membrane</keyword>
<accession>A0A6C0IDT4</accession>
<dbReference type="AlphaFoldDB" id="A0A6C0IDT4"/>
<organism evidence="2">
    <name type="scientific">viral metagenome</name>
    <dbReference type="NCBI Taxonomy" id="1070528"/>
    <lineage>
        <taxon>unclassified sequences</taxon>
        <taxon>metagenomes</taxon>
        <taxon>organismal metagenomes</taxon>
    </lineage>
</organism>
<proteinExistence type="predicted"/>
<dbReference type="EMBL" id="MN740156">
    <property type="protein sequence ID" value="QHT90605.1"/>
    <property type="molecule type" value="Genomic_DNA"/>
</dbReference>
<sequence length="288" mass="33481">MEQNFNVYFPIQLWVSRDATQYRLEPPLLGFKDEYRFHPHFWDALSIPDQDKEKLESYWMLKETLWGWNGKYSPSFHRGFATVAVLQKNDEYPFPTAKISIFRNGNVFYSSLDVYNNSFGFMAYTYPVPGTRLFYVQNNSSDEKILEITYCRDEKGCPPSSNNFFLPNHANKNVSCYDILWDNYNLFLYLFPEKPRGQYFRLTSTGLCVPSEKETDHPSMLECMKQSAGMRVLPKNIGTGSPLSELQQVMYTYPVARGSTVGGDFVWISVFCFLMSLLLLLFLLLVGR</sequence>
<protein>
    <submittedName>
        <fullName evidence="2">Uncharacterized protein</fullName>
    </submittedName>
</protein>
<evidence type="ECO:0000313" key="2">
    <source>
        <dbReference type="EMBL" id="QHT90605.1"/>
    </source>
</evidence>
<reference evidence="2" key="1">
    <citation type="journal article" date="2020" name="Nature">
        <title>Giant virus diversity and host interactions through global metagenomics.</title>
        <authorList>
            <person name="Schulz F."/>
            <person name="Roux S."/>
            <person name="Paez-Espino D."/>
            <person name="Jungbluth S."/>
            <person name="Walsh D.A."/>
            <person name="Denef V.J."/>
            <person name="McMahon K.D."/>
            <person name="Konstantinidis K.T."/>
            <person name="Eloe-Fadrosh E.A."/>
            <person name="Kyrpides N.C."/>
            <person name="Woyke T."/>
        </authorList>
    </citation>
    <scope>NUCLEOTIDE SEQUENCE</scope>
    <source>
        <strain evidence="2">GVMAG-M-3300023184-71</strain>
    </source>
</reference>
<evidence type="ECO:0000256" key="1">
    <source>
        <dbReference type="SAM" id="Phobius"/>
    </source>
</evidence>
<name>A0A6C0IDT4_9ZZZZ</name>